<dbReference type="EMBL" id="JAUSVU010000014">
    <property type="protein sequence ID" value="MDQ0534918.1"/>
    <property type="molecule type" value="Genomic_DNA"/>
</dbReference>
<reference evidence="1 2" key="1">
    <citation type="submission" date="2023-07" db="EMBL/GenBank/DDBJ databases">
        <title>Genomic Encyclopedia of Type Strains, Phase IV (KMG-IV): sequencing the most valuable type-strain genomes for metagenomic binning, comparative biology and taxonomic classification.</title>
        <authorList>
            <person name="Goeker M."/>
        </authorList>
    </citation>
    <scope>NUCLEOTIDE SEQUENCE [LARGE SCALE GENOMIC DNA]</scope>
    <source>
        <strain evidence="1 2">DSM 19922</strain>
    </source>
</reference>
<protein>
    <submittedName>
        <fullName evidence="1">Uncharacterized protein</fullName>
    </submittedName>
</protein>
<gene>
    <name evidence="1" type="ORF">QO018_003795</name>
</gene>
<proteinExistence type="predicted"/>
<evidence type="ECO:0000313" key="2">
    <source>
        <dbReference type="Proteomes" id="UP001244552"/>
    </source>
</evidence>
<organism evidence="1 2">
    <name type="scientific">Azospirillum picis</name>
    <dbReference type="NCBI Taxonomy" id="488438"/>
    <lineage>
        <taxon>Bacteria</taxon>
        <taxon>Pseudomonadati</taxon>
        <taxon>Pseudomonadota</taxon>
        <taxon>Alphaproteobacteria</taxon>
        <taxon>Rhodospirillales</taxon>
        <taxon>Azospirillaceae</taxon>
        <taxon>Azospirillum</taxon>
    </lineage>
</organism>
<evidence type="ECO:0000313" key="1">
    <source>
        <dbReference type="EMBL" id="MDQ0534918.1"/>
    </source>
</evidence>
<dbReference type="Proteomes" id="UP001244552">
    <property type="component" value="Unassembled WGS sequence"/>
</dbReference>
<keyword evidence="2" id="KW-1185">Reference proteome</keyword>
<comment type="caution">
    <text evidence="1">The sequence shown here is derived from an EMBL/GenBank/DDBJ whole genome shotgun (WGS) entry which is preliminary data.</text>
</comment>
<name>A0ABU0MNY8_9PROT</name>
<accession>A0ABU0MNY8</accession>
<sequence length="34" mass="3547">MAGFHVDAIAGPWPPAGVATRTDSPLRIVFNQPG</sequence>